<feature type="region of interest" description="Disordered" evidence="1">
    <location>
        <begin position="90"/>
        <end position="135"/>
    </location>
</feature>
<comment type="caution">
    <text evidence="2">The sequence shown here is derived from an EMBL/GenBank/DDBJ whole genome shotgun (WGS) entry which is preliminary data.</text>
</comment>
<sequence length="135" mass="14664">MAATAAAASTRPSDRAHADGAQQEAVEARAAPQHAARHQRQQRPHRACEDEEDRRAQQHHMQVAAGARKAHAGAEGAKELFGQAVVHLLGPFPPQQRGDDEHVAEHIRAVGRRRAESRQQQAAHGRSHGARDIDA</sequence>
<gene>
    <name evidence="2" type="ORF">G6F50_017108</name>
</gene>
<dbReference type="AlphaFoldDB" id="A0A9P6XRI4"/>
<keyword evidence="3" id="KW-1185">Reference proteome</keyword>
<evidence type="ECO:0000313" key="3">
    <source>
        <dbReference type="Proteomes" id="UP000740926"/>
    </source>
</evidence>
<name>A0A9P6XRI4_9FUNG</name>
<evidence type="ECO:0000256" key="1">
    <source>
        <dbReference type="SAM" id="MobiDB-lite"/>
    </source>
</evidence>
<evidence type="ECO:0000313" key="2">
    <source>
        <dbReference type="EMBL" id="KAG1530753.1"/>
    </source>
</evidence>
<feature type="compositionally biased region" description="Basic residues" evidence="1">
    <location>
        <begin position="35"/>
        <end position="45"/>
    </location>
</feature>
<organism evidence="2 3">
    <name type="scientific">Rhizopus delemar</name>
    <dbReference type="NCBI Taxonomy" id="936053"/>
    <lineage>
        <taxon>Eukaryota</taxon>
        <taxon>Fungi</taxon>
        <taxon>Fungi incertae sedis</taxon>
        <taxon>Mucoromycota</taxon>
        <taxon>Mucoromycotina</taxon>
        <taxon>Mucoromycetes</taxon>
        <taxon>Mucorales</taxon>
        <taxon>Mucorineae</taxon>
        <taxon>Rhizopodaceae</taxon>
        <taxon>Rhizopus</taxon>
    </lineage>
</organism>
<dbReference type="EMBL" id="JAANIU010011889">
    <property type="protein sequence ID" value="KAG1530753.1"/>
    <property type="molecule type" value="Genomic_DNA"/>
</dbReference>
<dbReference type="Proteomes" id="UP000740926">
    <property type="component" value="Unassembled WGS sequence"/>
</dbReference>
<feature type="compositionally biased region" description="Basic and acidic residues" evidence="1">
    <location>
        <begin position="97"/>
        <end position="117"/>
    </location>
</feature>
<protein>
    <submittedName>
        <fullName evidence="2">Uncharacterized protein</fullName>
    </submittedName>
</protein>
<reference evidence="2 3" key="1">
    <citation type="journal article" date="2020" name="Microb. Genom.">
        <title>Genetic diversity of clinical and environmental Mucorales isolates obtained from an investigation of mucormycosis cases among solid organ transplant recipients.</title>
        <authorList>
            <person name="Nguyen M.H."/>
            <person name="Kaul D."/>
            <person name="Muto C."/>
            <person name="Cheng S.J."/>
            <person name="Richter R.A."/>
            <person name="Bruno V.M."/>
            <person name="Liu G."/>
            <person name="Beyhan S."/>
            <person name="Sundermann A.J."/>
            <person name="Mounaud S."/>
            <person name="Pasculle A.W."/>
            <person name="Nierman W.C."/>
            <person name="Driscoll E."/>
            <person name="Cumbie R."/>
            <person name="Clancy C.J."/>
            <person name="Dupont C.L."/>
        </authorList>
    </citation>
    <scope>NUCLEOTIDE SEQUENCE [LARGE SCALE GENOMIC DNA]</scope>
    <source>
        <strain evidence="2 3">GL24</strain>
    </source>
</reference>
<accession>A0A9P6XRI4</accession>
<proteinExistence type="predicted"/>
<feature type="region of interest" description="Disordered" evidence="1">
    <location>
        <begin position="1"/>
        <end position="75"/>
    </location>
</feature>